<protein>
    <submittedName>
        <fullName evidence="4">Dynein light chain 1, axonemal-like</fullName>
    </submittedName>
</protein>
<dbReference type="GO" id="GO:0043014">
    <property type="term" value="F:alpha-tubulin binding"/>
    <property type="evidence" value="ECO:0007669"/>
    <property type="project" value="TreeGrafter"/>
</dbReference>
<dbReference type="PANTHER" id="PTHR15454">
    <property type="entry name" value="NISCHARIN RELATED"/>
    <property type="match status" value="1"/>
</dbReference>
<evidence type="ECO:0000313" key="3">
    <source>
        <dbReference type="Proteomes" id="UP000079169"/>
    </source>
</evidence>
<dbReference type="GO" id="GO:0005737">
    <property type="term" value="C:cytoplasm"/>
    <property type="evidence" value="ECO:0007669"/>
    <property type="project" value="TreeGrafter"/>
</dbReference>
<dbReference type="PANTHER" id="PTHR15454:SF73">
    <property type="entry name" value="DYNEIN AXONEMAL LIGHT CHAIN 1"/>
    <property type="match status" value="1"/>
</dbReference>
<evidence type="ECO:0000313" key="4">
    <source>
        <dbReference type="RefSeq" id="XP_026676542.1"/>
    </source>
</evidence>
<reference evidence="4" key="1">
    <citation type="submission" date="2025-08" db="UniProtKB">
        <authorList>
            <consortium name="RefSeq"/>
        </authorList>
    </citation>
    <scope>IDENTIFICATION</scope>
</reference>
<name>A0A3Q0IK42_DIACI</name>
<dbReference type="AlphaFoldDB" id="A0A3Q0IK42"/>
<keyword evidence="2" id="KW-0677">Repeat</keyword>
<keyword evidence="1" id="KW-0433">Leucine-rich repeat</keyword>
<gene>
    <name evidence="4" type="primary">LOC103505404</name>
</gene>
<dbReference type="InterPro" id="IPR032675">
    <property type="entry name" value="LRR_dom_sf"/>
</dbReference>
<dbReference type="GO" id="GO:0045504">
    <property type="term" value="F:dynein heavy chain binding"/>
    <property type="evidence" value="ECO:0007669"/>
    <property type="project" value="TreeGrafter"/>
</dbReference>
<dbReference type="PaxDb" id="121845-A0A3Q0IK42"/>
<sequence>MSLKKLRILALGRNMIKTFTGLEPLGDCLEELWISYNFIEKTKGIGSLKKLKVLYMCHNSVKEWGELNKINDCPVLEDLVFCGNPIVENLEESAYRVEIKKRLPRLKKLDGEVLPE</sequence>
<dbReference type="KEGG" id="dci:103505404"/>
<evidence type="ECO:0000256" key="1">
    <source>
        <dbReference type="ARBA" id="ARBA00022614"/>
    </source>
</evidence>
<keyword evidence="3" id="KW-1185">Reference proteome</keyword>
<dbReference type="Gene3D" id="3.80.10.10">
    <property type="entry name" value="Ribonuclease Inhibitor"/>
    <property type="match status" value="1"/>
</dbReference>
<dbReference type="GO" id="GO:0036158">
    <property type="term" value="P:outer dynein arm assembly"/>
    <property type="evidence" value="ECO:0007669"/>
    <property type="project" value="TreeGrafter"/>
</dbReference>
<dbReference type="Proteomes" id="UP000079169">
    <property type="component" value="Unplaced"/>
</dbReference>
<dbReference type="SUPFAM" id="SSF52058">
    <property type="entry name" value="L domain-like"/>
    <property type="match status" value="1"/>
</dbReference>
<proteinExistence type="predicted"/>
<dbReference type="RefSeq" id="XP_026676542.1">
    <property type="nucleotide sequence ID" value="XM_026820741.1"/>
</dbReference>
<dbReference type="GeneID" id="103505404"/>
<organism evidence="3 4">
    <name type="scientific">Diaphorina citri</name>
    <name type="common">Asian citrus psyllid</name>
    <dbReference type="NCBI Taxonomy" id="121845"/>
    <lineage>
        <taxon>Eukaryota</taxon>
        <taxon>Metazoa</taxon>
        <taxon>Ecdysozoa</taxon>
        <taxon>Arthropoda</taxon>
        <taxon>Hexapoda</taxon>
        <taxon>Insecta</taxon>
        <taxon>Pterygota</taxon>
        <taxon>Neoptera</taxon>
        <taxon>Paraneoptera</taxon>
        <taxon>Hemiptera</taxon>
        <taxon>Sternorrhyncha</taxon>
        <taxon>Psylloidea</taxon>
        <taxon>Psyllidae</taxon>
        <taxon>Diaphorininae</taxon>
        <taxon>Diaphorina</taxon>
    </lineage>
</organism>
<dbReference type="SMART" id="SM00365">
    <property type="entry name" value="LRR_SD22"/>
    <property type="match status" value="3"/>
</dbReference>
<dbReference type="STRING" id="121845.A0A3Q0IK42"/>
<evidence type="ECO:0000256" key="2">
    <source>
        <dbReference type="ARBA" id="ARBA00022737"/>
    </source>
</evidence>
<dbReference type="InterPro" id="IPR001611">
    <property type="entry name" value="Leu-rich_rpt"/>
</dbReference>
<dbReference type="PROSITE" id="PS51450">
    <property type="entry name" value="LRR"/>
    <property type="match status" value="1"/>
</dbReference>
<accession>A0A3Q0IK42</accession>